<dbReference type="RefSeq" id="WP_173142149.1">
    <property type="nucleotide sequence ID" value="NZ_CBCSGW010000025.1"/>
</dbReference>
<dbReference type="Gene3D" id="3.40.630.30">
    <property type="match status" value="1"/>
</dbReference>
<protein>
    <submittedName>
        <fullName evidence="2">N-acetyltransferase</fullName>
    </submittedName>
</protein>
<dbReference type="EMBL" id="JAAATY010000048">
    <property type="protein sequence ID" value="NRN70981.1"/>
    <property type="molecule type" value="Genomic_DNA"/>
</dbReference>
<name>A0ABX2FJL4_9PSEU</name>
<evidence type="ECO:0000259" key="1">
    <source>
        <dbReference type="PROSITE" id="PS51186"/>
    </source>
</evidence>
<accession>A0ABX2FJL4</accession>
<dbReference type="InterPro" id="IPR016181">
    <property type="entry name" value="Acyl_CoA_acyltransferase"/>
</dbReference>
<evidence type="ECO:0000313" key="2">
    <source>
        <dbReference type="EMBL" id="NRN70981.1"/>
    </source>
</evidence>
<evidence type="ECO:0000313" key="3">
    <source>
        <dbReference type="Proteomes" id="UP000763557"/>
    </source>
</evidence>
<keyword evidence="3" id="KW-1185">Reference proteome</keyword>
<feature type="domain" description="N-acetyltransferase" evidence="1">
    <location>
        <begin position="32"/>
        <end position="181"/>
    </location>
</feature>
<comment type="caution">
    <text evidence="2">The sequence shown here is derived from an EMBL/GenBank/DDBJ whole genome shotgun (WGS) entry which is preliminary data.</text>
</comment>
<sequence length="209" mass="23403">MSDVVIARSSTGVRKWRWHTELGSYGEDVTTMVTRSAEDEGILGFHEPLTTAEKATFCGDLEHKLLSGSDCLLLGSDDDGVVGMCIVSLTAMPNCRHIADVSKAYLEPRVRRTTAISEIAWAVCGLTRELGVETLKIDVREDSPAHRVWRRFGFTTYGILDDYSRVDGVSHRGHFMSHSVERLAEFIDERLRRAGVVMEQRRLDDVAFA</sequence>
<organism evidence="2 3">
    <name type="scientific">Kibdelosporangium persicum</name>
    <dbReference type="NCBI Taxonomy" id="2698649"/>
    <lineage>
        <taxon>Bacteria</taxon>
        <taxon>Bacillati</taxon>
        <taxon>Actinomycetota</taxon>
        <taxon>Actinomycetes</taxon>
        <taxon>Pseudonocardiales</taxon>
        <taxon>Pseudonocardiaceae</taxon>
        <taxon>Kibdelosporangium</taxon>
    </lineage>
</organism>
<dbReference type="SUPFAM" id="SSF55729">
    <property type="entry name" value="Acyl-CoA N-acyltransferases (Nat)"/>
    <property type="match status" value="1"/>
</dbReference>
<gene>
    <name evidence="2" type="ORF">GC106_82560</name>
</gene>
<dbReference type="PROSITE" id="PS51186">
    <property type="entry name" value="GNAT"/>
    <property type="match status" value="1"/>
</dbReference>
<proteinExistence type="predicted"/>
<reference evidence="2 3" key="1">
    <citation type="submission" date="2020-01" db="EMBL/GenBank/DDBJ databases">
        <title>Kibdelosporangium persica a novel Actinomycetes from a hot desert in Iran.</title>
        <authorList>
            <person name="Safaei N."/>
            <person name="Zaburannyi N."/>
            <person name="Mueller R."/>
            <person name="Wink J."/>
        </authorList>
    </citation>
    <scope>NUCLEOTIDE SEQUENCE [LARGE SCALE GENOMIC DNA]</scope>
    <source>
        <strain evidence="2 3">4NS15</strain>
    </source>
</reference>
<dbReference type="InterPro" id="IPR000182">
    <property type="entry name" value="GNAT_dom"/>
</dbReference>
<dbReference type="Proteomes" id="UP000763557">
    <property type="component" value="Unassembled WGS sequence"/>
</dbReference>